<reference evidence="2" key="1">
    <citation type="submission" date="2012-03" db="EMBL/GenBank/DDBJ databases">
        <title>Functional metagenomics reveals considerable lignocellulase gene clusters in the gut microbiome of a wood-feeding higher termite.</title>
        <authorList>
            <person name="Liu N."/>
        </authorList>
    </citation>
    <scope>NUCLEOTIDE SEQUENCE</scope>
</reference>
<feature type="domain" description="DUF362" evidence="1">
    <location>
        <begin position="33"/>
        <end position="225"/>
    </location>
</feature>
<organism evidence="2">
    <name type="scientific">uncultured bacterium contig00017</name>
    <dbReference type="NCBI Taxonomy" id="1181508"/>
    <lineage>
        <taxon>Bacteria</taxon>
        <taxon>environmental samples</taxon>
    </lineage>
</organism>
<evidence type="ECO:0000313" key="2">
    <source>
        <dbReference type="EMBL" id="AGS51610.1"/>
    </source>
</evidence>
<proteinExistence type="predicted"/>
<accession>A0A806KJJ6</accession>
<dbReference type="Pfam" id="PF04015">
    <property type="entry name" value="DUF362"/>
    <property type="match status" value="1"/>
</dbReference>
<sequence length="355" mass="38651">MLIINYGNQIAQNTYESLKASDIAAYLRPTDSVAIKPNLVVSRPASEGATTHPEVVEGIIMFLREYGVRDISIMESSWVGDSTKRAFAACGYEYLRDKYRVLLIDLKNDRSTTLSHDSGYKISICQKALETDFLINVPVLKAHCQTRMTCNLKNLKGCIPDSEKRRFHTLGLHKPIAALNALVKTGYCVVDGICGDLTFEEGGTPIEANRIIVGQNPVTVDSFCAGLIGYRPDDIEHLVYARQYGVGQFVTPQTEVVELNTDNKPPSTALAGRRAEQYQRLIKADAACSACYSALVFALQRLGGQVEGPLYIGQGYKGKSGDGIGIGNCTSGFSRCVRGCPPKAVEIALDLGRGK</sequence>
<protein>
    <recommendedName>
        <fullName evidence="1">DUF362 domain-containing protein</fullName>
    </recommendedName>
</protein>
<dbReference type="InterPro" id="IPR007160">
    <property type="entry name" value="DUF362"/>
</dbReference>
<evidence type="ECO:0000259" key="1">
    <source>
        <dbReference type="Pfam" id="PF04015"/>
    </source>
</evidence>
<name>A0A806KJJ6_9BACT</name>
<dbReference type="EMBL" id="JQ844166">
    <property type="protein sequence ID" value="AGS51610.1"/>
    <property type="molecule type" value="Genomic_DNA"/>
</dbReference>
<dbReference type="AlphaFoldDB" id="A0A806KJJ6"/>